<organism evidence="1 3">
    <name type="scientific">Peronospora effusa</name>
    <dbReference type="NCBI Taxonomy" id="542832"/>
    <lineage>
        <taxon>Eukaryota</taxon>
        <taxon>Sar</taxon>
        <taxon>Stramenopiles</taxon>
        <taxon>Oomycota</taxon>
        <taxon>Peronosporomycetes</taxon>
        <taxon>Peronosporales</taxon>
        <taxon>Peronosporaceae</taxon>
        <taxon>Peronospora</taxon>
    </lineage>
</organism>
<keyword evidence="3" id="KW-1185">Reference proteome</keyword>
<proteinExistence type="predicted"/>
<reference evidence="3 4" key="1">
    <citation type="submission" date="2018-06" db="EMBL/GenBank/DDBJ databases">
        <title>Comparative genomics of downy mildews reveals potential adaptations to biotrophy.</title>
        <authorList>
            <person name="Fletcher K."/>
            <person name="Klosterman S.J."/>
            <person name="Derevnina L."/>
            <person name="Martin F."/>
            <person name="Koike S."/>
            <person name="Reyes Chin-Wo S."/>
            <person name="Mou B."/>
            <person name="Michelmore R."/>
        </authorList>
    </citation>
    <scope>NUCLEOTIDE SEQUENCE [LARGE SCALE GENOMIC DNA]</scope>
    <source>
        <strain evidence="2 4">R13</strain>
        <strain evidence="1 3">R14</strain>
    </source>
</reference>
<dbReference type="AlphaFoldDB" id="A0A3M6VKC9"/>
<dbReference type="EMBL" id="QKXF01000190">
    <property type="protein sequence ID" value="RQM14708.1"/>
    <property type="molecule type" value="Genomic_DNA"/>
</dbReference>
<dbReference type="Proteomes" id="UP000282087">
    <property type="component" value="Unassembled WGS sequence"/>
</dbReference>
<sequence>MMSFFDTQTCLTVSGQLHGEMYACSKACTFGPTFRAENTSFDKIWIRAMSEGRGKVNFRRNPSGECICKQSTIVFLLRSTLTDRFRNRLSSEYQINLHVQKRLFDEA</sequence>
<dbReference type="VEuPathDB" id="FungiDB:DD237_005281"/>
<protein>
    <submittedName>
        <fullName evidence="1">Uncharacterized protein</fullName>
    </submittedName>
</protein>
<dbReference type="EMBL" id="QLLG01000166">
    <property type="protein sequence ID" value="RMX67435.1"/>
    <property type="molecule type" value="Genomic_DNA"/>
</dbReference>
<evidence type="ECO:0000313" key="2">
    <source>
        <dbReference type="EMBL" id="RQM14708.1"/>
    </source>
</evidence>
<dbReference type="InterPro" id="IPR045864">
    <property type="entry name" value="aa-tRNA-synth_II/BPL/LPL"/>
</dbReference>
<evidence type="ECO:0000313" key="4">
    <source>
        <dbReference type="Proteomes" id="UP000286097"/>
    </source>
</evidence>
<name>A0A3M6VKC9_9STRA</name>
<dbReference type="Proteomes" id="UP000286097">
    <property type="component" value="Unassembled WGS sequence"/>
</dbReference>
<evidence type="ECO:0000313" key="3">
    <source>
        <dbReference type="Proteomes" id="UP000282087"/>
    </source>
</evidence>
<dbReference type="Gene3D" id="3.30.930.10">
    <property type="entry name" value="Bira Bifunctional Protein, Domain 2"/>
    <property type="match status" value="1"/>
</dbReference>
<accession>A0A3M6VKC9</accession>
<evidence type="ECO:0000313" key="1">
    <source>
        <dbReference type="EMBL" id="RMX67435.1"/>
    </source>
</evidence>
<dbReference type="STRING" id="542832.A0A3M6VKC9"/>
<comment type="caution">
    <text evidence="1">The sequence shown here is derived from an EMBL/GenBank/DDBJ whole genome shotgun (WGS) entry which is preliminary data.</text>
</comment>
<gene>
    <name evidence="2" type="ORF">DD237_005281</name>
    <name evidence="1" type="ORF">DD238_001748</name>
</gene>